<feature type="transmembrane region" description="Helical" evidence="1">
    <location>
        <begin position="447"/>
        <end position="467"/>
    </location>
</feature>
<feature type="transmembrane region" description="Helical" evidence="1">
    <location>
        <begin position="83"/>
        <end position="105"/>
    </location>
</feature>
<sequence>MKLHLNKQTKIALIIIIANIILLAVISYFRFAVYDEKLYLHETVMMSEALKAGHWIGNYGVGVHGFLFKLPVALVFMVTGPSIYIATFFHIILSSITSWIFYLLLEKKLRIPKWSIIALVFLISNYAFFSWSLTFHREIPVLFALMLFVYNIINNKEKVFLNSLLLLLVIDAKEYVFYTLLPALLIYLFLLNYSGRKNWFRCLLKTFKSFIFLILPSVLYLVLMFCTSIIPVNMFDASLLGLTANHFSYQIQHTLPEKALSDLSVYSNNNVVFSEIGKISTTVGNQILNQIKVIPMYIVSYFEKFLYISTFSFQGIPLVVLIPSLVSSIYMFKKWWQSNRSLLILNTFFWSYLFIYMIRSSHQRYILPLIPFAIIFFIFQFISFEKDEKKYHSYFIWTLVLTSIAVIMTFIYQDWGDLKALFNIFSGAILLTMLFAIYFLKKHRKILVKFLMIAIIVASVFINVYALSTKNQIYKSNLWGINGEADKIAQLVEPEDTIFVDCKSGTISEFTYLINIYRKNNYLPVEWHWKLDKDRVERKLDTIEIVPNFYYTLDIEDMTLFKEEIINNNINKIVLLKSQVEGEKFPLEDYIDIFKKEKWLALEPITQLKNKEIYIFDVVQ</sequence>
<keyword evidence="1" id="KW-0472">Membrane</keyword>
<keyword evidence="1" id="KW-0812">Transmembrane</keyword>
<gene>
    <name evidence="2" type="ORF">UR64_C0014G0010</name>
</gene>
<accession>A0A0G0B9E0</accession>
<feature type="transmembrane region" description="Helical" evidence="1">
    <location>
        <begin position="175"/>
        <end position="195"/>
    </location>
</feature>
<feature type="transmembrane region" description="Helical" evidence="1">
    <location>
        <begin position="139"/>
        <end position="155"/>
    </location>
</feature>
<feature type="transmembrane region" description="Helical" evidence="1">
    <location>
        <begin position="207"/>
        <end position="230"/>
    </location>
</feature>
<name>A0A0G0B9E0_9BACT</name>
<proteinExistence type="predicted"/>
<keyword evidence="1" id="KW-1133">Transmembrane helix</keyword>
<feature type="transmembrane region" description="Helical" evidence="1">
    <location>
        <begin position="53"/>
        <end position="76"/>
    </location>
</feature>
<evidence type="ECO:0000313" key="2">
    <source>
        <dbReference type="EMBL" id="KKP66009.1"/>
    </source>
</evidence>
<feature type="transmembrane region" description="Helical" evidence="1">
    <location>
        <begin position="394"/>
        <end position="412"/>
    </location>
</feature>
<dbReference type="Proteomes" id="UP000034952">
    <property type="component" value="Unassembled WGS sequence"/>
</dbReference>
<evidence type="ECO:0000313" key="3">
    <source>
        <dbReference type="Proteomes" id="UP000034952"/>
    </source>
</evidence>
<reference evidence="2 3" key="1">
    <citation type="journal article" date="2015" name="Nature">
        <title>rRNA introns, odd ribosomes, and small enigmatic genomes across a large radiation of phyla.</title>
        <authorList>
            <person name="Brown C.T."/>
            <person name="Hug L.A."/>
            <person name="Thomas B.C."/>
            <person name="Sharon I."/>
            <person name="Castelle C.J."/>
            <person name="Singh A."/>
            <person name="Wilkins M.J."/>
            <person name="Williams K.H."/>
            <person name="Banfield J.F."/>
        </authorList>
    </citation>
    <scope>NUCLEOTIDE SEQUENCE [LARGE SCALE GENOMIC DNA]</scope>
</reference>
<feature type="transmembrane region" description="Helical" evidence="1">
    <location>
        <begin position="342"/>
        <end position="359"/>
    </location>
</feature>
<dbReference type="EMBL" id="LBPY01000014">
    <property type="protein sequence ID" value="KKP66009.1"/>
    <property type="molecule type" value="Genomic_DNA"/>
</dbReference>
<comment type="caution">
    <text evidence="2">The sequence shown here is derived from an EMBL/GenBank/DDBJ whole genome shotgun (WGS) entry which is preliminary data.</text>
</comment>
<feature type="transmembrane region" description="Helical" evidence="1">
    <location>
        <begin position="12"/>
        <end position="33"/>
    </location>
</feature>
<protein>
    <recommendedName>
        <fullName evidence="4">Glycosyltransferase RgtA/B/C/D-like domain-containing protein</fullName>
    </recommendedName>
</protein>
<dbReference type="AlphaFoldDB" id="A0A0G0B9E0"/>
<feature type="transmembrane region" description="Helical" evidence="1">
    <location>
        <begin position="365"/>
        <end position="382"/>
    </location>
</feature>
<feature type="transmembrane region" description="Helical" evidence="1">
    <location>
        <begin position="111"/>
        <end position="132"/>
    </location>
</feature>
<feature type="transmembrane region" description="Helical" evidence="1">
    <location>
        <begin position="305"/>
        <end position="330"/>
    </location>
</feature>
<feature type="transmembrane region" description="Helical" evidence="1">
    <location>
        <begin position="418"/>
        <end position="440"/>
    </location>
</feature>
<organism evidence="2 3">
    <name type="scientific">Candidatus Nomurabacteria bacterium GW2011_GWE1_35_16</name>
    <dbReference type="NCBI Taxonomy" id="1618761"/>
    <lineage>
        <taxon>Bacteria</taxon>
        <taxon>Candidatus Nomuraibacteriota</taxon>
    </lineage>
</organism>
<evidence type="ECO:0008006" key="4">
    <source>
        <dbReference type="Google" id="ProtNLM"/>
    </source>
</evidence>
<evidence type="ECO:0000256" key="1">
    <source>
        <dbReference type="SAM" id="Phobius"/>
    </source>
</evidence>